<evidence type="ECO:0000313" key="1">
    <source>
        <dbReference type="EMBL" id="GAA6195312.1"/>
    </source>
</evidence>
<protein>
    <recommendedName>
        <fullName evidence="3">Glycosyltransferase family 10 (Fucosyltransferase) C-term</fullName>
    </recommendedName>
</protein>
<dbReference type="SUPFAM" id="SSF53756">
    <property type="entry name" value="UDP-Glycosyltransferase/glycogen phosphorylase"/>
    <property type="match status" value="1"/>
</dbReference>
<reference evidence="1 2" key="1">
    <citation type="submission" date="2024-04" db="EMBL/GenBank/DDBJ databases">
        <title>Draft genome sequence of Pseudophaeobacter arcticus NBRC 116598.</title>
        <authorList>
            <person name="Miyakawa T."/>
            <person name="Kusuya Y."/>
            <person name="Miura T."/>
        </authorList>
    </citation>
    <scope>NUCLEOTIDE SEQUENCE [LARGE SCALE GENOMIC DNA]</scope>
    <source>
        <strain evidence="1 2">SU-CL00105</strain>
    </source>
</reference>
<name>A0ABQ0AHG3_9RHOB</name>
<evidence type="ECO:0008006" key="3">
    <source>
        <dbReference type="Google" id="ProtNLM"/>
    </source>
</evidence>
<proteinExistence type="predicted"/>
<organism evidence="1 2">
    <name type="scientific">Pseudophaeobacter arcticus</name>
    <dbReference type="NCBI Taxonomy" id="385492"/>
    <lineage>
        <taxon>Bacteria</taxon>
        <taxon>Pseudomonadati</taxon>
        <taxon>Pseudomonadota</taxon>
        <taxon>Alphaproteobacteria</taxon>
        <taxon>Rhodobacterales</taxon>
        <taxon>Paracoccaceae</taxon>
        <taxon>Pseudophaeobacter</taxon>
    </lineage>
</organism>
<gene>
    <name evidence="1" type="ORF">NBRC116598_07560</name>
</gene>
<comment type="caution">
    <text evidence="1">The sequence shown here is derived from an EMBL/GenBank/DDBJ whole genome shotgun (WGS) entry which is preliminary data.</text>
</comment>
<dbReference type="Gene3D" id="3.40.50.11660">
    <property type="entry name" value="Glycosyl transferase family 10, C-terminal domain"/>
    <property type="match status" value="1"/>
</dbReference>
<keyword evidence="2" id="KW-1185">Reference proteome</keyword>
<evidence type="ECO:0000313" key="2">
    <source>
        <dbReference type="Proteomes" id="UP001441944"/>
    </source>
</evidence>
<dbReference type="Proteomes" id="UP001441944">
    <property type="component" value="Unassembled WGS sequence"/>
</dbReference>
<dbReference type="InterPro" id="IPR038577">
    <property type="entry name" value="GT10-like_C_sf"/>
</dbReference>
<sequence>MTMTGPETAHVAPPAIAVMPYGGKLGKALAERPLSEMEWPLGCPDRLVGKQVKHMAPQDHLIVFAKRAMHIQSHRCCPARISMIVAEPKIMSADHHRILRLSARRFFRVFTYDPQLLARLPNGLMLPFGTTWVPEWQELQIAKTKELSLIASAKNDHPGHKLRHQIVAYLQAQMPEAEILGRGYKAFEHKSEGLAPYRYSVVIENVREQNCFTEKLIDAILCETVPLYWGCPNISDFFEGEGIILCRNQAEFEAAFHRIGPEDYARRLPALRSLKQAAADYGDLSLRAARALRDSL</sequence>
<dbReference type="EMBL" id="BAABWU010000002">
    <property type="protein sequence ID" value="GAA6195312.1"/>
    <property type="molecule type" value="Genomic_DNA"/>
</dbReference>
<accession>A0ABQ0AHG3</accession>